<proteinExistence type="inferred from homology"/>
<keyword evidence="7 10" id="KW-0443">Lipid metabolism</keyword>
<gene>
    <name evidence="11" type="ORF">Naga_100020g80</name>
</gene>
<evidence type="ECO:0000256" key="4">
    <source>
        <dbReference type="ARBA" id="ARBA00022692"/>
    </source>
</evidence>
<keyword evidence="12" id="KW-1185">Reference proteome</keyword>
<feature type="transmembrane region" description="Helical" evidence="10">
    <location>
        <begin position="93"/>
        <end position="117"/>
    </location>
</feature>
<organism evidence="11 12">
    <name type="scientific">Nannochloropsis gaditana</name>
    <dbReference type="NCBI Taxonomy" id="72520"/>
    <lineage>
        <taxon>Eukaryota</taxon>
        <taxon>Sar</taxon>
        <taxon>Stramenopiles</taxon>
        <taxon>Ochrophyta</taxon>
        <taxon>Eustigmatophyceae</taxon>
        <taxon>Eustigmatales</taxon>
        <taxon>Monodopsidaceae</taxon>
        <taxon>Nannochloropsis</taxon>
    </lineage>
</organism>
<evidence type="ECO:0000256" key="9">
    <source>
        <dbReference type="ARBA" id="ARBA00023160"/>
    </source>
</evidence>
<reference evidence="11 12" key="1">
    <citation type="journal article" date="2014" name="Mol. Plant">
        <title>Chromosome Scale Genome Assembly and Transcriptome Profiling of Nannochloropsis gaditana in Nitrogen Depletion.</title>
        <authorList>
            <person name="Corteggiani Carpinelli E."/>
            <person name="Telatin A."/>
            <person name="Vitulo N."/>
            <person name="Forcato C."/>
            <person name="D'Angelo M."/>
            <person name="Schiavon R."/>
            <person name="Vezzi A."/>
            <person name="Giacometti G.M."/>
            <person name="Morosinotto T."/>
            <person name="Valle G."/>
        </authorList>
    </citation>
    <scope>NUCLEOTIDE SEQUENCE [LARGE SCALE GENOMIC DNA]</scope>
    <source>
        <strain evidence="11 12">B-31</strain>
    </source>
</reference>
<dbReference type="InterPro" id="IPR002076">
    <property type="entry name" value="ELO_fam"/>
</dbReference>
<keyword evidence="3 10" id="KW-0808">Transferase</keyword>
<dbReference type="GO" id="GO:0005789">
    <property type="term" value="C:endoplasmic reticulum membrane"/>
    <property type="evidence" value="ECO:0007669"/>
    <property type="project" value="TreeGrafter"/>
</dbReference>
<dbReference type="PANTHER" id="PTHR11157">
    <property type="entry name" value="FATTY ACID ACYL TRANSFERASE-RELATED"/>
    <property type="match status" value="1"/>
</dbReference>
<feature type="transmembrane region" description="Helical" evidence="10">
    <location>
        <begin position="184"/>
        <end position="205"/>
    </location>
</feature>
<dbReference type="PANTHER" id="PTHR11157:SF126">
    <property type="entry name" value="ELONGATION OF VERY LONG CHAIN FATTY ACIDS PROTEIN"/>
    <property type="match status" value="1"/>
</dbReference>
<comment type="subcellular location">
    <subcellularLocation>
        <location evidence="1">Membrane</location>
        <topology evidence="1">Multi-pass membrane protein</topology>
    </subcellularLocation>
</comment>
<dbReference type="GO" id="GO:0042761">
    <property type="term" value="P:very long-chain fatty acid biosynthetic process"/>
    <property type="evidence" value="ECO:0007669"/>
    <property type="project" value="TreeGrafter"/>
</dbReference>
<keyword evidence="6 10" id="KW-1133">Transmembrane helix</keyword>
<evidence type="ECO:0000256" key="7">
    <source>
        <dbReference type="ARBA" id="ARBA00023098"/>
    </source>
</evidence>
<name>W7TVB6_9STRA</name>
<evidence type="ECO:0000256" key="6">
    <source>
        <dbReference type="ARBA" id="ARBA00022989"/>
    </source>
</evidence>
<dbReference type="GO" id="GO:0034626">
    <property type="term" value="P:fatty acid elongation, polyunsaturated fatty acid"/>
    <property type="evidence" value="ECO:0007669"/>
    <property type="project" value="TreeGrafter"/>
</dbReference>
<evidence type="ECO:0000313" key="11">
    <source>
        <dbReference type="EMBL" id="EWM24259.1"/>
    </source>
</evidence>
<evidence type="ECO:0000313" key="12">
    <source>
        <dbReference type="Proteomes" id="UP000019335"/>
    </source>
</evidence>
<feature type="transmembrane region" description="Helical" evidence="10">
    <location>
        <begin position="62"/>
        <end position="81"/>
    </location>
</feature>
<dbReference type="AlphaFoldDB" id="W7TVB6"/>
<feature type="transmembrane region" description="Helical" evidence="10">
    <location>
        <begin position="242"/>
        <end position="264"/>
    </location>
</feature>
<dbReference type="Proteomes" id="UP000019335">
    <property type="component" value="Chromosome 14"/>
</dbReference>
<dbReference type="OrthoDB" id="434092at2759"/>
<dbReference type="GO" id="GO:0034625">
    <property type="term" value="P:fatty acid elongation, monounsaturated fatty acid"/>
    <property type="evidence" value="ECO:0007669"/>
    <property type="project" value="TreeGrafter"/>
</dbReference>
<comment type="similarity">
    <text evidence="10">Belongs to the ELO family.</text>
</comment>
<protein>
    <recommendedName>
        <fullName evidence="10">Elongation of fatty acids protein</fullName>
        <ecNumber evidence="10">2.3.1.-</ecNumber>
    </recommendedName>
</protein>
<dbReference type="EMBL" id="AZIL01001306">
    <property type="protein sequence ID" value="EWM24259.1"/>
    <property type="molecule type" value="Genomic_DNA"/>
</dbReference>
<keyword evidence="8 10" id="KW-0472">Membrane</keyword>
<keyword evidence="5 10" id="KW-0276">Fatty acid metabolism</keyword>
<evidence type="ECO:0000256" key="5">
    <source>
        <dbReference type="ARBA" id="ARBA00022832"/>
    </source>
</evidence>
<evidence type="ECO:0000256" key="1">
    <source>
        <dbReference type="ARBA" id="ARBA00004141"/>
    </source>
</evidence>
<sequence>MIPLLPIALGGVLAAPFMGTLYRRATESLHIAQTAYEHRIAGGLQPTTPLINLFVVENQEQLLVWMNLGYLVLTCGLYAHMRRREKAHQLKQVLTVYNLINVLVSSYVSASILKYKLFSSVLNAPLPQHANSHSPPFIATSFICNQLPLGHPGLASVFAVYYLQKYFEFLDTYFFILRRSFRQVTFLHLFHHTSITVIVGSLMPFDFGGDMYFPILVNSLCHVAVYLHYFCTCLGLNPWWSAHLATLQVAQFAAIFLQSLLAFYEGPRCGSPDFSKILMMVYTGSMLVLFSDFFFKRYILRQPAYDMCGVMKNDPAEAGLSTLSYVGSVRLGPDGSAVVCLPRHFREGLSSPLYVYHLTPVGSPMPNLYVSREVLWGSGISDGEINRKRGDRTSSEGVVLMEQVVQRAGGSYTFVVRGGRPKGLVSWTVCCVVGDEAIRQH</sequence>
<dbReference type="GO" id="GO:0019367">
    <property type="term" value="P:fatty acid elongation, saturated fatty acid"/>
    <property type="evidence" value="ECO:0007669"/>
    <property type="project" value="TreeGrafter"/>
</dbReference>
<feature type="transmembrane region" description="Helical" evidence="10">
    <location>
        <begin position="211"/>
        <end position="230"/>
    </location>
</feature>
<dbReference type="Pfam" id="PF01151">
    <property type="entry name" value="ELO"/>
    <property type="match status" value="1"/>
</dbReference>
<comment type="catalytic activity">
    <reaction evidence="10">
        <text>an acyl-CoA + malonyl-CoA + H(+) = a 3-oxoacyl-CoA + CO2 + CoA</text>
        <dbReference type="Rhea" id="RHEA:50252"/>
        <dbReference type="ChEBI" id="CHEBI:15378"/>
        <dbReference type="ChEBI" id="CHEBI:16526"/>
        <dbReference type="ChEBI" id="CHEBI:57287"/>
        <dbReference type="ChEBI" id="CHEBI:57384"/>
        <dbReference type="ChEBI" id="CHEBI:58342"/>
        <dbReference type="ChEBI" id="CHEBI:90726"/>
    </reaction>
    <physiologicalReaction direction="left-to-right" evidence="10">
        <dbReference type="Rhea" id="RHEA:50253"/>
    </physiologicalReaction>
</comment>
<feature type="transmembrane region" description="Helical" evidence="10">
    <location>
        <begin position="276"/>
        <end position="295"/>
    </location>
</feature>
<keyword evidence="9 10" id="KW-0275">Fatty acid biosynthesis</keyword>
<evidence type="ECO:0000256" key="8">
    <source>
        <dbReference type="ARBA" id="ARBA00023136"/>
    </source>
</evidence>
<comment type="caution">
    <text evidence="11">The sequence shown here is derived from an EMBL/GenBank/DDBJ whole genome shotgun (WGS) entry which is preliminary data.</text>
</comment>
<dbReference type="GO" id="GO:0030148">
    <property type="term" value="P:sphingolipid biosynthetic process"/>
    <property type="evidence" value="ECO:0007669"/>
    <property type="project" value="TreeGrafter"/>
</dbReference>
<evidence type="ECO:0000256" key="3">
    <source>
        <dbReference type="ARBA" id="ARBA00022679"/>
    </source>
</evidence>
<accession>W7TVB6</accession>
<keyword evidence="4 10" id="KW-0812">Transmembrane</keyword>
<dbReference type="EC" id="2.3.1.-" evidence="10"/>
<evidence type="ECO:0000256" key="10">
    <source>
        <dbReference type="RuleBase" id="RU361115"/>
    </source>
</evidence>
<evidence type="ECO:0000256" key="2">
    <source>
        <dbReference type="ARBA" id="ARBA00022516"/>
    </source>
</evidence>
<keyword evidence="2 10" id="KW-0444">Lipid biosynthesis</keyword>
<dbReference type="GO" id="GO:0009922">
    <property type="term" value="F:fatty acid elongase activity"/>
    <property type="evidence" value="ECO:0007669"/>
    <property type="project" value="InterPro"/>
</dbReference>